<evidence type="ECO:0000313" key="2">
    <source>
        <dbReference type="EMBL" id="CAK9180609.1"/>
    </source>
</evidence>
<sequence length="110" mass="11311">MPWLGEHVSGLPRRADLARGEAREEQLSLDLAVGGAGQHAGIVSPTELTHAGGCAEHAGEQPIHAKFQASPLLGDAGERSGQSLGLGSPADMQADLWSSGERSIHVGKAV</sequence>
<proteinExistence type="predicted"/>
<keyword evidence="3" id="KW-1185">Reference proteome</keyword>
<dbReference type="AlphaFoldDB" id="A0ABC8UHU9"/>
<dbReference type="EMBL" id="CAUOFW020007780">
    <property type="protein sequence ID" value="CAK9180609.1"/>
    <property type="molecule type" value="Genomic_DNA"/>
</dbReference>
<feature type="region of interest" description="Disordered" evidence="1">
    <location>
        <begin position="73"/>
        <end position="92"/>
    </location>
</feature>
<gene>
    <name evidence="2" type="ORF">ILEXP_LOCUS50619</name>
</gene>
<organism evidence="2 3">
    <name type="scientific">Ilex paraguariensis</name>
    <name type="common">yerba mate</name>
    <dbReference type="NCBI Taxonomy" id="185542"/>
    <lineage>
        <taxon>Eukaryota</taxon>
        <taxon>Viridiplantae</taxon>
        <taxon>Streptophyta</taxon>
        <taxon>Embryophyta</taxon>
        <taxon>Tracheophyta</taxon>
        <taxon>Spermatophyta</taxon>
        <taxon>Magnoliopsida</taxon>
        <taxon>eudicotyledons</taxon>
        <taxon>Gunneridae</taxon>
        <taxon>Pentapetalae</taxon>
        <taxon>asterids</taxon>
        <taxon>campanulids</taxon>
        <taxon>Aquifoliales</taxon>
        <taxon>Aquifoliaceae</taxon>
        <taxon>Ilex</taxon>
    </lineage>
</organism>
<dbReference type="Proteomes" id="UP001642360">
    <property type="component" value="Unassembled WGS sequence"/>
</dbReference>
<evidence type="ECO:0000256" key="1">
    <source>
        <dbReference type="SAM" id="MobiDB-lite"/>
    </source>
</evidence>
<name>A0ABC8UHU9_9AQUA</name>
<accession>A0ABC8UHU9</accession>
<reference evidence="2 3" key="1">
    <citation type="submission" date="2024-02" db="EMBL/GenBank/DDBJ databases">
        <authorList>
            <person name="Vignale AGUSTIN F."/>
            <person name="Sosa J E."/>
            <person name="Modenutti C."/>
        </authorList>
    </citation>
    <scope>NUCLEOTIDE SEQUENCE [LARGE SCALE GENOMIC DNA]</scope>
</reference>
<protein>
    <submittedName>
        <fullName evidence="2">Uncharacterized protein</fullName>
    </submittedName>
</protein>
<evidence type="ECO:0000313" key="3">
    <source>
        <dbReference type="Proteomes" id="UP001642360"/>
    </source>
</evidence>
<comment type="caution">
    <text evidence="2">The sequence shown here is derived from an EMBL/GenBank/DDBJ whole genome shotgun (WGS) entry which is preliminary data.</text>
</comment>